<dbReference type="SUPFAM" id="SSF48452">
    <property type="entry name" value="TPR-like"/>
    <property type="match status" value="1"/>
</dbReference>
<reference evidence="5 6" key="1">
    <citation type="submission" date="2018-08" db="EMBL/GenBank/DDBJ databases">
        <title>Survival mechanisms of Campylobacter hepaticus identified by genomic analysis and comparative transcriptomic analysis of in vivo and in vitro derived bacteria.</title>
        <authorList>
            <person name="Van T.T.H."/>
            <person name="Moore R.J."/>
        </authorList>
    </citation>
    <scope>NUCLEOTIDE SEQUENCE [LARGE SCALE GENOMIC DNA]</scope>
    <source>
        <strain evidence="4 6">54L</strain>
        <strain evidence="3 5">HV10</strain>
    </source>
</reference>
<keyword evidence="2" id="KW-0472">Membrane</keyword>
<gene>
    <name evidence="3" type="ORF">A2J15_006505</name>
    <name evidence="4" type="ORF">DZD40_02870</name>
</gene>
<evidence type="ECO:0000313" key="6">
    <source>
        <dbReference type="Proteomes" id="UP000286095"/>
    </source>
</evidence>
<dbReference type="InterPro" id="IPR011990">
    <property type="entry name" value="TPR-like_helical_dom_sf"/>
</dbReference>
<dbReference type="Pfam" id="PF13176">
    <property type="entry name" value="TPR_7"/>
    <property type="match status" value="1"/>
</dbReference>
<dbReference type="Proteomes" id="UP000286095">
    <property type="component" value="Unassembled WGS sequence"/>
</dbReference>
<feature type="repeat" description="TPR" evidence="1">
    <location>
        <begin position="105"/>
        <end position="138"/>
    </location>
</feature>
<evidence type="ECO:0000256" key="2">
    <source>
        <dbReference type="SAM" id="Phobius"/>
    </source>
</evidence>
<dbReference type="EMBL" id="CP031611">
    <property type="protein sequence ID" value="AXP09307.1"/>
    <property type="molecule type" value="Genomic_DNA"/>
</dbReference>
<dbReference type="GeneID" id="44005176"/>
<keyword evidence="1" id="KW-0802">TPR repeat</keyword>
<dbReference type="InterPro" id="IPR019734">
    <property type="entry name" value="TPR_rpt"/>
</dbReference>
<accession>A0A424Z1K3</accession>
<sequence>MDFFFVEYRDPLVGLIILSILVFVVALANYIWRIFANKDEEQKLEKFIKKFEMDHVHKELLRNSSLSFGNLSFLADIFTKSGEFEKATQIYLIALEKCKDKQEREFIFLALAKVYFKAGFLERAKEVLLQALKLRPRNIQALKLLKIVYLKLRAYKANLELLECLFELNENVQKEYDFIKALEFCSFNISDEEKKKKLLELKVVDNSMLGRLIFEKYGLFLGQNFFDIYDLLYKENKAFNLQDQDFLEFFYALGRVKQDANCFTFKNSNFKMLKILKDNAFNASLEFSYRCAECKNIMPLFFYHCPICYEFNTCKIICEVKNSETC</sequence>
<keyword evidence="2" id="KW-1133">Transmembrane helix</keyword>
<feature type="transmembrane region" description="Helical" evidence="2">
    <location>
        <begin position="12"/>
        <end position="32"/>
    </location>
</feature>
<protein>
    <submittedName>
        <fullName evidence="4">Uncharacterized protein</fullName>
    </submittedName>
</protein>
<name>A0A424Z1K3_9BACT</name>
<organism evidence="4 6">
    <name type="scientific">Campylobacter hepaticus</name>
    <dbReference type="NCBI Taxonomy" id="1813019"/>
    <lineage>
        <taxon>Bacteria</taxon>
        <taxon>Pseudomonadati</taxon>
        <taxon>Campylobacterota</taxon>
        <taxon>Epsilonproteobacteria</taxon>
        <taxon>Campylobacterales</taxon>
        <taxon>Campylobacteraceae</taxon>
        <taxon>Campylobacter</taxon>
    </lineage>
</organism>
<evidence type="ECO:0000313" key="4">
    <source>
        <dbReference type="EMBL" id="RQD88045.1"/>
    </source>
</evidence>
<dbReference type="Proteomes" id="UP000093205">
    <property type="component" value="Chromosome"/>
</dbReference>
<dbReference type="PROSITE" id="PS50005">
    <property type="entry name" value="TPR"/>
    <property type="match status" value="1"/>
</dbReference>
<proteinExistence type="predicted"/>
<dbReference type="Gene3D" id="1.25.40.10">
    <property type="entry name" value="Tetratricopeptide repeat domain"/>
    <property type="match status" value="1"/>
</dbReference>
<dbReference type="KEGG" id="chw:A2J15_006505"/>
<keyword evidence="5" id="KW-1185">Reference proteome</keyword>
<dbReference type="AlphaFoldDB" id="A0A424Z1K3"/>
<dbReference type="RefSeq" id="WP_066779082.1">
    <property type="nucleotide sequence ID" value="NZ_CBCSFE010000007.1"/>
</dbReference>
<evidence type="ECO:0000313" key="5">
    <source>
        <dbReference type="Proteomes" id="UP000093205"/>
    </source>
</evidence>
<keyword evidence="2" id="KW-0812">Transmembrane</keyword>
<dbReference type="EMBL" id="QURW01000005">
    <property type="protein sequence ID" value="RQD88045.1"/>
    <property type="molecule type" value="Genomic_DNA"/>
</dbReference>
<evidence type="ECO:0000256" key="1">
    <source>
        <dbReference type="PROSITE-ProRule" id="PRU00339"/>
    </source>
</evidence>
<dbReference type="OrthoDB" id="5362770at2"/>
<dbReference type="STRING" id="1813019.A2J15_04600"/>
<evidence type="ECO:0000313" key="3">
    <source>
        <dbReference type="EMBL" id="AXP09307.1"/>
    </source>
</evidence>